<proteinExistence type="predicted"/>
<evidence type="ECO:0000313" key="3">
    <source>
        <dbReference type="Proteomes" id="UP001292079"/>
    </source>
</evidence>
<gene>
    <name evidence="2" type="ORF">MN116_002758</name>
</gene>
<feature type="signal peptide" evidence="1">
    <location>
        <begin position="1"/>
        <end position="24"/>
    </location>
</feature>
<dbReference type="Proteomes" id="UP001292079">
    <property type="component" value="Unassembled WGS sequence"/>
</dbReference>
<evidence type="ECO:0008006" key="4">
    <source>
        <dbReference type="Google" id="ProtNLM"/>
    </source>
</evidence>
<comment type="caution">
    <text evidence="2">The sequence shown here is derived from an EMBL/GenBank/DDBJ whole genome shotgun (WGS) entry which is preliminary data.</text>
</comment>
<organism evidence="2 3">
    <name type="scientific">Schistosoma mekongi</name>
    <name type="common">Parasitic worm</name>
    <dbReference type="NCBI Taxonomy" id="38744"/>
    <lineage>
        <taxon>Eukaryota</taxon>
        <taxon>Metazoa</taxon>
        <taxon>Spiralia</taxon>
        <taxon>Lophotrochozoa</taxon>
        <taxon>Platyhelminthes</taxon>
        <taxon>Trematoda</taxon>
        <taxon>Digenea</taxon>
        <taxon>Strigeidida</taxon>
        <taxon>Schistosomatoidea</taxon>
        <taxon>Schistosomatidae</taxon>
        <taxon>Schistosoma</taxon>
    </lineage>
</organism>
<evidence type="ECO:0000313" key="2">
    <source>
        <dbReference type="EMBL" id="KAK4473336.1"/>
    </source>
</evidence>
<keyword evidence="3" id="KW-1185">Reference proteome</keyword>
<reference evidence="2" key="2">
    <citation type="journal article" date="2023" name="Infect Dis Poverty">
        <title>Chromosome-scale genome of the human blood fluke Schistosoma mekongi and its implications for public health.</title>
        <authorList>
            <person name="Zhou M."/>
            <person name="Xu L."/>
            <person name="Xu D."/>
            <person name="Chen W."/>
            <person name="Khan J."/>
            <person name="Hu Y."/>
            <person name="Huang H."/>
            <person name="Wei H."/>
            <person name="Zhang Y."/>
            <person name="Chusongsang P."/>
            <person name="Tanasarnprasert K."/>
            <person name="Hu X."/>
            <person name="Limpanont Y."/>
            <person name="Lv Z."/>
        </authorList>
    </citation>
    <scope>NUCLEOTIDE SEQUENCE</scope>
    <source>
        <strain evidence="2">LV_2022a</strain>
    </source>
</reference>
<dbReference type="AlphaFoldDB" id="A0AAE2D6M9"/>
<sequence length="146" mass="17766">MIWYRLHLICWICIILLLFPSNNAKVVEKRSTCKPDRQLRSCANMVRKNVHKLTTHMKKSILNNLKNKTHQEFMNVCTQHNICYIQLLLCINRKLHKKKWKHCLPKGDRKKIKTTMQYLRRIRHKPEEFNITVYNNYRHKNGRKTI</sequence>
<feature type="chain" id="PRO_5041900883" description="Saposin B-type domain-containing protein" evidence="1">
    <location>
        <begin position="25"/>
        <end position="146"/>
    </location>
</feature>
<dbReference type="EMBL" id="JALJAT010000002">
    <property type="protein sequence ID" value="KAK4473336.1"/>
    <property type="molecule type" value="Genomic_DNA"/>
</dbReference>
<keyword evidence="1" id="KW-0732">Signal</keyword>
<reference evidence="2" key="1">
    <citation type="submission" date="2022-04" db="EMBL/GenBank/DDBJ databases">
        <authorList>
            <person name="Xu L."/>
            <person name="Lv Z."/>
        </authorList>
    </citation>
    <scope>NUCLEOTIDE SEQUENCE</scope>
    <source>
        <strain evidence="2">LV_2022a</strain>
    </source>
</reference>
<evidence type="ECO:0000256" key="1">
    <source>
        <dbReference type="SAM" id="SignalP"/>
    </source>
</evidence>
<protein>
    <recommendedName>
        <fullName evidence="4">Saposin B-type domain-containing protein</fullName>
    </recommendedName>
</protein>
<name>A0AAE2D6M9_SCHME</name>
<accession>A0AAE2D6M9</accession>